<dbReference type="Pfam" id="PF02663">
    <property type="entry name" value="FmdE"/>
    <property type="match status" value="1"/>
</dbReference>
<protein>
    <submittedName>
        <fullName evidence="4">Formylmethanofuran dehydrogenase subunit E</fullName>
    </submittedName>
</protein>
<name>A0A9W6GF77_9BACT</name>
<sequence length="213" mass="23454">MIEREVLDKLFEFHGHKCWASALGFRAGLLALEKLGVKRANVKELFVILETGYNHGAGCFGDGVQFATGCTAGKGNLIKKPRGKLAFTLVDPKQGKQIRLCFNPKIREKIANSTFMKKRTAGVPPTEISEEEVMEVINLVLESPMEEVLLVGKVEDSHFEPPTEVMGMGVCDICGEMVARPYLRLIGKGQACEVGELKKVCIDCSGYEEGFEK</sequence>
<dbReference type="InterPro" id="IPR003814">
    <property type="entry name" value="FmdEsu_dom"/>
</dbReference>
<keyword evidence="2" id="KW-0342">GTP-binding</keyword>
<dbReference type="Gene3D" id="1.10.3320.10">
    <property type="entry name" value="pa2218 like domain"/>
    <property type="match status" value="1"/>
</dbReference>
<gene>
    <name evidence="4" type="ORF">TISLANDTSLP1_04540</name>
</gene>
<proteinExistence type="predicted"/>
<accession>A0A9W6GF77</accession>
<evidence type="ECO:0000313" key="5">
    <source>
        <dbReference type="Proteomes" id="UP001144297"/>
    </source>
</evidence>
<evidence type="ECO:0000256" key="1">
    <source>
        <dbReference type="ARBA" id="ARBA00022741"/>
    </source>
</evidence>
<keyword evidence="1" id="KW-0547">Nucleotide-binding</keyword>
<evidence type="ECO:0000256" key="2">
    <source>
        <dbReference type="ARBA" id="ARBA00023134"/>
    </source>
</evidence>
<reference evidence="4" key="1">
    <citation type="submission" date="2022-12" db="EMBL/GenBank/DDBJ databases">
        <title>Reference genome sequencing for broad-spectrum identification of bacterial and archaeal isolates by mass spectrometry.</title>
        <authorList>
            <person name="Sekiguchi Y."/>
            <person name="Tourlousse D.M."/>
        </authorList>
    </citation>
    <scope>NUCLEOTIDE SEQUENCE</scope>
    <source>
        <strain evidence="4">TSL-P1</strain>
    </source>
</reference>
<dbReference type="Gene3D" id="3.30.1330.20">
    <property type="entry name" value="Tubulin/FtsZ, C-terminal domain"/>
    <property type="match status" value="1"/>
</dbReference>
<dbReference type="PANTHER" id="PTHR39418">
    <property type="entry name" value="DEHYDROGENASE-RELATED"/>
    <property type="match status" value="1"/>
</dbReference>
<comment type="caution">
    <text evidence="4">The sequence shown here is derived from an EMBL/GenBank/DDBJ whole genome shotgun (WGS) entry which is preliminary data.</text>
</comment>
<evidence type="ECO:0000259" key="3">
    <source>
        <dbReference type="Pfam" id="PF02663"/>
    </source>
</evidence>
<dbReference type="InterPro" id="IPR053194">
    <property type="entry name" value="tRNA_methyltr_O"/>
</dbReference>
<dbReference type="InterPro" id="IPR023288">
    <property type="entry name" value="Pa2218-like_dom_sf"/>
</dbReference>
<evidence type="ECO:0000313" key="4">
    <source>
        <dbReference type="EMBL" id="GLI52761.1"/>
    </source>
</evidence>
<dbReference type="EMBL" id="BSDX01000001">
    <property type="protein sequence ID" value="GLI52761.1"/>
    <property type="molecule type" value="Genomic_DNA"/>
</dbReference>
<keyword evidence="5" id="KW-1185">Reference proteome</keyword>
<dbReference type="AlphaFoldDB" id="A0A9W6GF77"/>
<dbReference type="GO" id="GO:0005525">
    <property type="term" value="F:GTP binding"/>
    <property type="evidence" value="ECO:0007669"/>
    <property type="project" value="UniProtKB-KW"/>
</dbReference>
<feature type="domain" description="Formylmethanofuran dehydrogenase subunit E" evidence="3">
    <location>
        <begin position="13"/>
        <end position="148"/>
    </location>
</feature>
<dbReference type="PANTHER" id="PTHR39418:SF1">
    <property type="entry name" value="DEHYDROGENASE"/>
    <property type="match status" value="1"/>
</dbReference>
<dbReference type="Proteomes" id="UP001144297">
    <property type="component" value="Unassembled WGS sequence"/>
</dbReference>
<dbReference type="InterPro" id="IPR037103">
    <property type="entry name" value="Tubulin/FtsZ-like_C"/>
</dbReference>
<dbReference type="SUPFAM" id="SSF143555">
    <property type="entry name" value="FwdE-like"/>
    <property type="match status" value="1"/>
</dbReference>
<organism evidence="4 5">
    <name type="scientific">Thermodesulfovibrio yellowstonii</name>
    <dbReference type="NCBI Taxonomy" id="28262"/>
    <lineage>
        <taxon>Bacteria</taxon>
        <taxon>Pseudomonadati</taxon>
        <taxon>Nitrospirota</taxon>
        <taxon>Thermodesulfovibrionia</taxon>
        <taxon>Thermodesulfovibrionales</taxon>
        <taxon>Thermodesulfovibrionaceae</taxon>
        <taxon>Thermodesulfovibrio</taxon>
    </lineage>
</organism>